<feature type="transmembrane region" description="Helical" evidence="8">
    <location>
        <begin position="27"/>
        <end position="47"/>
    </location>
</feature>
<dbReference type="Pfam" id="PF13839">
    <property type="entry name" value="PC-Esterase"/>
    <property type="match status" value="1"/>
</dbReference>
<dbReference type="InterPro" id="IPR026057">
    <property type="entry name" value="TBL_C"/>
</dbReference>
<dbReference type="GO" id="GO:0005794">
    <property type="term" value="C:Golgi apparatus"/>
    <property type="evidence" value="ECO:0007669"/>
    <property type="project" value="TreeGrafter"/>
</dbReference>
<evidence type="ECO:0008006" key="13">
    <source>
        <dbReference type="Google" id="ProtNLM"/>
    </source>
</evidence>
<feature type="compositionally biased region" description="Low complexity" evidence="7">
    <location>
        <begin position="90"/>
        <end position="100"/>
    </location>
</feature>
<evidence type="ECO:0000256" key="4">
    <source>
        <dbReference type="ARBA" id="ARBA00022968"/>
    </source>
</evidence>
<evidence type="ECO:0000313" key="12">
    <source>
        <dbReference type="Proteomes" id="UP000813462"/>
    </source>
</evidence>
<dbReference type="PANTHER" id="PTHR32285">
    <property type="entry name" value="PROTEIN TRICHOME BIREFRINGENCE-LIKE 9-RELATED"/>
    <property type="match status" value="1"/>
</dbReference>
<feature type="domain" description="Trichome birefringence-like N-terminal" evidence="10">
    <location>
        <begin position="115"/>
        <end position="169"/>
    </location>
</feature>
<protein>
    <recommendedName>
        <fullName evidence="13">Protein ALTERED XYLOGLUCAN 4-like</fullName>
    </recommendedName>
</protein>
<evidence type="ECO:0000256" key="1">
    <source>
        <dbReference type="ARBA" id="ARBA00004167"/>
    </source>
</evidence>
<comment type="similarity">
    <text evidence="2">Belongs to the PC-esterase family. TBL subfamily.</text>
</comment>
<sequence length="464" mass="53908">MKYSSVPNSEKFHNNGNRDRFFNIGRLVPFLFTSLAAATIFSFFVLYSPYPFEFLTKQGLDSVQNQQDHHVVQEQHHHHHDQNNVLSKPQDQQQQQQQQQHLDQNNIPPKPRIKESCDLFKGQWVPELRGSLLYTNSSCATIPNSKNCFRNGRIDNDFLNWRWKPDKCELPRFDPKAFLEMVRGKKMAFVGDSVSRNHMESLLCLLSPVETPKDIFKDSEDRFRKWYFPGYDFTLMTLWTRFLIVGEERMVNGTGSSIFDLQLDKVDENWARHIPEIHYAIISGGHWFFRVMYLHEGNNLTGCVYCSKPNVTDYNVTFIARMAFRAALNYINSCKNCNGMVTLLRTFAPAHFENGAWNTGGYCNRTSPTGEKEIDLSSIDLEMRSIQLEEIERVRKEEKQGKKFGVVDITRAMLMRPDGHPGANWGNKWMKGYNDCVHWCMPGPIDYWSDLLMAVLRKETGLDS</sequence>
<dbReference type="GO" id="GO:0016020">
    <property type="term" value="C:membrane"/>
    <property type="evidence" value="ECO:0007669"/>
    <property type="project" value="UniProtKB-SubCell"/>
</dbReference>
<reference evidence="11" key="1">
    <citation type="journal article" date="2021" name="Front. Plant Sci.">
        <title>Chromosome-Scale Genome Assembly for Chinese Sour Jujube and Insights Into Its Genome Evolution and Domestication Signature.</title>
        <authorList>
            <person name="Shen L.-Y."/>
            <person name="Luo H."/>
            <person name="Wang X.-L."/>
            <person name="Wang X.-M."/>
            <person name="Qiu X.-J."/>
            <person name="Liu H."/>
            <person name="Zhou S.-S."/>
            <person name="Jia K.-H."/>
            <person name="Nie S."/>
            <person name="Bao Y.-T."/>
            <person name="Zhang R.-G."/>
            <person name="Yun Q.-Z."/>
            <person name="Chai Y.-H."/>
            <person name="Lu J.-Y."/>
            <person name="Li Y."/>
            <person name="Zhao S.-W."/>
            <person name="Mao J.-F."/>
            <person name="Jia S.-G."/>
            <person name="Mao Y.-M."/>
        </authorList>
    </citation>
    <scope>NUCLEOTIDE SEQUENCE</scope>
    <source>
        <strain evidence="11">AT0</strain>
        <tissue evidence="11">Leaf</tissue>
    </source>
</reference>
<dbReference type="OrthoDB" id="630188at2759"/>
<dbReference type="GO" id="GO:0016413">
    <property type="term" value="F:O-acetyltransferase activity"/>
    <property type="evidence" value="ECO:0007669"/>
    <property type="project" value="InterPro"/>
</dbReference>
<comment type="subcellular location">
    <subcellularLocation>
        <location evidence="1">Membrane</location>
        <topology evidence="1">Single-pass membrane protein</topology>
    </subcellularLocation>
</comment>
<evidence type="ECO:0000256" key="7">
    <source>
        <dbReference type="SAM" id="MobiDB-lite"/>
    </source>
</evidence>
<evidence type="ECO:0000259" key="10">
    <source>
        <dbReference type="Pfam" id="PF14416"/>
    </source>
</evidence>
<keyword evidence="3 8" id="KW-0812">Transmembrane</keyword>
<evidence type="ECO:0000256" key="8">
    <source>
        <dbReference type="SAM" id="Phobius"/>
    </source>
</evidence>
<organism evidence="11 12">
    <name type="scientific">Ziziphus jujuba var. spinosa</name>
    <dbReference type="NCBI Taxonomy" id="714518"/>
    <lineage>
        <taxon>Eukaryota</taxon>
        <taxon>Viridiplantae</taxon>
        <taxon>Streptophyta</taxon>
        <taxon>Embryophyta</taxon>
        <taxon>Tracheophyta</taxon>
        <taxon>Spermatophyta</taxon>
        <taxon>Magnoliopsida</taxon>
        <taxon>eudicotyledons</taxon>
        <taxon>Gunneridae</taxon>
        <taxon>Pentapetalae</taxon>
        <taxon>rosids</taxon>
        <taxon>fabids</taxon>
        <taxon>Rosales</taxon>
        <taxon>Rhamnaceae</taxon>
        <taxon>Paliureae</taxon>
        <taxon>Ziziphus</taxon>
    </lineage>
</organism>
<keyword evidence="6 8" id="KW-0472">Membrane</keyword>
<feature type="domain" description="Trichome birefringence-like C-terminal" evidence="9">
    <location>
        <begin position="170"/>
        <end position="454"/>
    </location>
</feature>
<name>A0A978VHI1_ZIZJJ</name>
<evidence type="ECO:0000256" key="2">
    <source>
        <dbReference type="ARBA" id="ARBA00007727"/>
    </source>
</evidence>
<evidence type="ECO:0000256" key="3">
    <source>
        <dbReference type="ARBA" id="ARBA00022692"/>
    </source>
</evidence>
<evidence type="ECO:0000256" key="6">
    <source>
        <dbReference type="ARBA" id="ARBA00023136"/>
    </source>
</evidence>
<dbReference type="Proteomes" id="UP000813462">
    <property type="component" value="Unassembled WGS sequence"/>
</dbReference>
<dbReference type="Pfam" id="PF14416">
    <property type="entry name" value="PMR5N"/>
    <property type="match status" value="1"/>
</dbReference>
<keyword evidence="4" id="KW-0735">Signal-anchor</keyword>
<evidence type="ECO:0000313" key="11">
    <source>
        <dbReference type="EMBL" id="KAH7532550.1"/>
    </source>
</evidence>
<evidence type="ECO:0000259" key="9">
    <source>
        <dbReference type="Pfam" id="PF13839"/>
    </source>
</evidence>
<feature type="region of interest" description="Disordered" evidence="7">
    <location>
        <begin position="65"/>
        <end position="111"/>
    </location>
</feature>
<comment type="caution">
    <text evidence="11">The sequence shown here is derived from an EMBL/GenBank/DDBJ whole genome shotgun (WGS) entry which is preliminary data.</text>
</comment>
<gene>
    <name evidence="11" type="ORF">FEM48_Zijuj04G0032100</name>
</gene>
<accession>A0A978VHI1</accession>
<dbReference type="InterPro" id="IPR025846">
    <property type="entry name" value="TBL_N"/>
</dbReference>
<dbReference type="AlphaFoldDB" id="A0A978VHI1"/>
<dbReference type="PANTHER" id="PTHR32285:SF28">
    <property type="entry name" value="XYLOGLUCAN O-ACETYLTRANSFERASE 2"/>
    <property type="match status" value="1"/>
</dbReference>
<evidence type="ECO:0000256" key="5">
    <source>
        <dbReference type="ARBA" id="ARBA00022989"/>
    </source>
</evidence>
<keyword evidence="5 8" id="KW-1133">Transmembrane helix</keyword>
<proteinExistence type="inferred from homology"/>
<dbReference type="EMBL" id="JAEACU010000004">
    <property type="protein sequence ID" value="KAH7532550.1"/>
    <property type="molecule type" value="Genomic_DNA"/>
</dbReference>
<dbReference type="InterPro" id="IPR029962">
    <property type="entry name" value="TBL"/>
</dbReference>